<keyword evidence="11" id="KW-0539">Nucleus</keyword>
<dbReference type="InterPro" id="IPR036388">
    <property type="entry name" value="WH-like_DNA-bd_sf"/>
</dbReference>
<evidence type="ECO:0000256" key="3">
    <source>
        <dbReference type="ARBA" id="ARBA00013184"/>
    </source>
</evidence>
<dbReference type="Pfam" id="PF00628">
    <property type="entry name" value="PHD"/>
    <property type="match status" value="1"/>
</dbReference>
<dbReference type="InterPro" id="IPR002717">
    <property type="entry name" value="HAT_MYST-type"/>
</dbReference>
<dbReference type="InterPro" id="IPR013083">
    <property type="entry name" value="Znf_RING/FYVE/PHD"/>
</dbReference>
<dbReference type="InterPro" id="IPR016181">
    <property type="entry name" value="Acyl_CoA_acyltransferase"/>
</dbReference>
<dbReference type="InterPro" id="IPR011011">
    <property type="entry name" value="Znf_FYVE_PHD"/>
</dbReference>
<feature type="compositionally biased region" description="Acidic residues" evidence="14">
    <location>
        <begin position="186"/>
        <end position="196"/>
    </location>
</feature>
<evidence type="ECO:0000259" key="15">
    <source>
        <dbReference type="PROSITE" id="PS50016"/>
    </source>
</evidence>
<sequence length="625" mass="70972">MRSASVRFEPEPRMNVISFIGGGIMELVPCTKCQEEIEVSEHPRKRRLMIPPYVRCNFCNDVYHFRCSGIPAKCSRVNNYDWECSECKHCIICKSGEAESMMFCDGCDRGCHGPCLTPPVDVDVGDETPFLCKDCVEVKHTTRGFRRTKILGCDAKKALIQKKESPAKAKRQPYRKPPRRSRSSDAEQEDSSTTEDSDVHVEPLPHTCIGKGCDGSGHLNGKDTKHYSLDTCPRYNRITHEAAETYAETLTALRTTSSRKTPSKKAIDSMEALSKLAEERMKINIRDKPAKVTEVFEAPLLKGTSGFSKTLFEMSKVNHAIAKPETDGQLKSKKFIEKIQIGPYVIEVDEMSATGRDEPLQKEVFFCDICLNLYHDNVQFSRHMASCPKENPPGMDIYAKGDLAVYEIDGRNNKEFCQNLSILSRFFLSTKAVCYDVIYMMYYVLAQRGPDGRYRPVGYFSKDKDLEKNTLACILVLPQFEQRGFGKLLIDLSYVIAKTTHKPGTPERPLSWPGLLAFTSYWKCVVSRALLNNWTKTDQFGELMESLVSQLGMAKDDIEDTFVRLDLIKTDPKTKKLMLLKQPVKEMLEQNASKFAELKTRGILIDPVFVKKPWLKLLTTRKKID</sequence>
<evidence type="ECO:0000313" key="18">
    <source>
        <dbReference type="Proteomes" id="UP000192578"/>
    </source>
</evidence>
<feature type="domain" description="MYST-type HAT" evidence="16">
    <location>
        <begin position="331"/>
        <end position="616"/>
    </location>
</feature>
<dbReference type="AlphaFoldDB" id="A0A1W0XAU8"/>
<keyword evidence="6 13" id="KW-0863">Zinc-finger</keyword>
<keyword evidence="18" id="KW-1185">Reference proteome</keyword>
<dbReference type="EC" id="2.3.1.48" evidence="3"/>
<dbReference type="PROSITE" id="PS50016">
    <property type="entry name" value="ZF_PHD_2"/>
    <property type="match status" value="2"/>
</dbReference>
<evidence type="ECO:0000256" key="7">
    <source>
        <dbReference type="ARBA" id="ARBA00022833"/>
    </source>
</evidence>
<protein>
    <recommendedName>
        <fullName evidence="3">histone acetyltransferase</fullName>
        <ecNumber evidence="3">2.3.1.48</ecNumber>
    </recommendedName>
</protein>
<evidence type="ECO:0000256" key="10">
    <source>
        <dbReference type="ARBA" id="ARBA00023163"/>
    </source>
</evidence>
<dbReference type="Pfam" id="PF01853">
    <property type="entry name" value="MOZ_SAS"/>
    <property type="match status" value="1"/>
</dbReference>
<feature type="active site" description="Proton donor/acceptor" evidence="12">
    <location>
        <position position="507"/>
    </location>
</feature>
<dbReference type="EMBL" id="MTYJ01000006">
    <property type="protein sequence ID" value="OQV24442.1"/>
    <property type="molecule type" value="Genomic_DNA"/>
</dbReference>
<dbReference type="GO" id="GO:0003712">
    <property type="term" value="F:transcription coregulator activity"/>
    <property type="evidence" value="ECO:0007669"/>
    <property type="project" value="TreeGrafter"/>
</dbReference>
<dbReference type="InterPro" id="IPR001965">
    <property type="entry name" value="Znf_PHD"/>
</dbReference>
<dbReference type="InterPro" id="IPR019786">
    <property type="entry name" value="Zinc_finger_PHD-type_CS"/>
</dbReference>
<evidence type="ECO:0000256" key="14">
    <source>
        <dbReference type="SAM" id="MobiDB-lite"/>
    </source>
</evidence>
<dbReference type="SUPFAM" id="SSF103637">
    <property type="entry name" value="CCHHC domain"/>
    <property type="match status" value="1"/>
</dbReference>
<dbReference type="PROSITE" id="PS01359">
    <property type="entry name" value="ZF_PHD_1"/>
    <property type="match status" value="1"/>
</dbReference>
<dbReference type="OrthoDB" id="787137at2759"/>
<dbReference type="Gene3D" id="1.10.10.10">
    <property type="entry name" value="Winged helix-like DNA-binding domain superfamily/Winged helix DNA-binding domain"/>
    <property type="match status" value="1"/>
</dbReference>
<evidence type="ECO:0000256" key="8">
    <source>
        <dbReference type="ARBA" id="ARBA00022990"/>
    </source>
</evidence>
<dbReference type="GO" id="GO:0005634">
    <property type="term" value="C:nucleus"/>
    <property type="evidence" value="ECO:0007669"/>
    <property type="project" value="UniProtKB-SubCell"/>
</dbReference>
<dbReference type="Proteomes" id="UP000192578">
    <property type="component" value="Unassembled WGS sequence"/>
</dbReference>
<evidence type="ECO:0000256" key="4">
    <source>
        <dbReference type="ARBA" id="ARBA00022679"/>
    </source>
</evidence>
<comment type="subcellular location">
    <subcellularLocation>
        <location evidence="1">Nucleus</location>
    </subcellularLocation>
</comment>
<dbReference type="GO" id="GO:0006357">
    <property type="term" value="P:regulation of transcription by RNA polymerase II"/>
    <property type="evidence" value="ECO:0007669"/>
    <property type="project" value="TreeGrafter"/>
</dbReference>
<comment type="caution">
    <text evidence="17">The sequence shown here is derived from an EMBL/GenBank/DDBJ whole genome shotgun (WGS) entry which is preliminary data.</text>
</comment>
<feature type="domain" description="PHD-type" evidence="15">
    <location>
        <begin position="27"/>
        <end position="90"/>
    </location>
</feature>
<evidence type="ECO:0000256" key="12">
    <source>
        <dbReference type="PIRSR" id="PIRSR602717-51"/>
    </source>
</evidence>
<keyword evidence="9" id="KW-0805">Transcription regulation</keyword>
<dbReference type="InterPro" id="IPR002515">
    <property type="entry name" value="Znf_C2H2C"/>
</dbReference>
<evidence type="ECO:0000256" key="2">
    <source>
        <dbReference type="ARBA" id="ARBA00010107"/>
    </source>
</evidence>
<dbReference type="GO" id="GO:0008270">
    <property type="term" value="F:zinc ion binding"/>
    <property type="evidence" value="ECO:0007669"/>
    <property type="project" value="UniProtKB-KW"/>
</dbReference>
<evidence type="ECO:0000256" key="11">
    <source>
        <dbReference type="ARBA" id="ARBA00023242"/>
    </source>
</evidence>
<keyword evidence="5" id="KW-0479">Metal-binding</keyword>
<evidence type="ECO:0000256" key="9">
    <source>
        <dbReference type="ARBA" id="ARBA00023015"/>
    </source>
</evidence>
<evidence type="ECO:0000256" key="13">
    <source>
        <dbReference type="PROSITE-ProRule" id="PRU00146"/>
    </source>
</evidence>
<evidence type="ECO:0000256" key="6">
    <source>
        <dbReference type="ARBA" id="ARBA00022771"/>
    </source>
</evidence>
<gene>
    <name evidence="17" type="ORF">BV898_01506</name>
</gene>
<keyword evidence="7" id="KW-0862">Zinc</keyword>
<dbReference type="Gene3D" id="3.40.630.30">
    <property type="match status" value="1"/>
</dbReference>
<evidence type="ECO:0000256" key="5">
    <source>
        <dbReference type="ARBA" id="ARBA00022723"/>
    </source>
</evidence>
<dbReference type="SUPFAM" id="SSF55729">
    <property type="entry name" value="Acyl-CoA N-acyltransferases (Nat)"/>
    <property type="match status" value="1"/>
</dbReference>
<evidence type="ECO:0000313" key="17">
    <source>
        <dbReference type="EMBL" id="OQV24442.1"/>
    </source>
</evidence>
<dbReference type="PROSITE" id="PS51802">
    <property type="entry name" value="ZF_CCHHC"/>
    <property type="match status" value="1"/>
</dbReference>
<dbReference type="PANTHER" id="PTHR10615">
    <property type="entry name" value="HISTONE ACETYLTRANSFERASE"/>
    <property type="match status" value="1"/>
</dbReference>
<dbReference type="GO" id="GO:0004402">
    <property type="term" value="F:histone acetyltransferase activity"/>
    <property type="evidence" value="ECO:0007669"/>
    <property type="project" value="InterPro"/>
</dbReference>
<reference evidence="18" key="1">
    <citation type="submission" date="2017-01" db="EMBL/GenBank/DDBJ databases">
        <title>Comparative genomics of anhydrobiosis in the tardigrade Hypsibius dujardini.</title>
        <authorList>
            <person name="Yoshida Y."/>
            <person name="Koutsovoulos G."/>
            <person name="Laetsch D."/>
            <person name="Stevens L."/>
            <person name="Kumar S."/>
            <person name="Horikawa D."/>
            <person name="Ishino K."/>
            <person name="Komine S."/>
            <person name="Tomita M."/>
            <person name="Blaxter M."/>
            <person name="Arakawa K."/>
        </authorList>
    </citation>
    <scope>NUCLEOTIDE SEQUENCE [LARGE SCALE GENOMIC DNA]</scope>
    <source>
        <strain evidence="18">Z151</strain>
    </source>
</reference>
<dbReference type="GO" id="GO:0003682">
    <property type="term" value="F:chromatin binding"/>
    <property type="evidence" value="ECO:0007669"/>
    <property type="project" value="TreeGrafter"/>
</dbReference>
<dbReference type="SUPFAM" id="SSF57903">
    <property type="entry name" value="FYVE/PHD zinc finger"/>
    <property type="match status" value="1"/>
</dbReference>
<keyword evidence="10" id="KW-0804">Transcription</keyword>
<dbReference type="InterPro" id="IPR036060">
    <property type="entry name" value="Znf_C2H2C_sf"/>
</dbReference>
<evidence type="ECO:0000256" key="1">
    <source>
        <dbReference type="ARBA" id="ARBA00004123"/>
    </source>
</evidence>
<evidence type="ECO:0000259" key="16">
    <source>
        <dbReference type="PROSITE" id="PS51726"/>
    </source>
</evidence>
<name>A0A1W0XAU8_HYPEX</name>
<dbReference type="InterPro" id="IPR050603">
    <property type="entry name" value="MYST_HAT"/>
</dbReference>
<organism evidence="17 18">
    <name type="scientific">Hypsibius exemplaris</name>
    <name type="common">Freshwater tardigrade</name>
    <dbReference type="NCBI Taxonomy" id="2072580"/>
    <lineage>
        <taxon>Eukaryota</taxon>
        <taxon>Metazoa</taxon>
        <taxon>Ecdysozoa</taxon>
        <taxon>Tardigrada</taxon>
        <taxon>Eutardigrada</taxon>
        <taxon>Parachela</taxon>
        <taxon>Hypsibioidea</taxon>
        <taxon>Hypsibiidae</taxon>
        <taxon>Hypsibius</taxon>
    </lineage>
</organism>
<dbReference type="PROSITE" id="PS51726">
    <property type="entry name" value="MYST_HAT"/>
    <property type="match status" value="1"/>
</dbReference>
<dbReference type="SMART" id="SM00249">
    <property type="entry name" value="PHD"/>
    <property type="match status" value="2"/>
</dbReference>
<keyword evidence="4" id="KW-0808">Transferase</keyword>
<dbReference type="InterPro" id="IPR019787">
    <property type="entry name" value="Znf_PHD-finger"/>
</dbReference>
<proteinExistence type="inferred from homology"/>
<feature type="domain" description="PHD-type" evidence="15">
    <location>
        <begin position="87"/>
        <end position="138"/>
    </location>
</feature>
<feature type="compositionally biased region" description="Basic residues" evidence="14">
    <location>
        <begin position="168"/>
        <end position="181"/>
    </location>
</feature>
<accession>A0A1W0XAU8</accession>
<feature type="region of interest" description="Disordered" evidence="14">
    <location>
        <begin position="164"/>
        <end position="203"/>
    </location>
</feature>
<comment type="similarity">
    <text evidence="2">Belongs to the MYST (SAS/MOZ) family.</text>
</comment>
<keyword evidence="8" id="KW-0007">Acetylation</keyword>
<dbReference type="GO" id="GO:0000785">
    <property type="term" value="C:chromatin"/>
    <property type="evidence" value="ECO:0007669"/>
    <property type="project" value="TreeGrafter"/>
</dbReference>
<dbReference type="Gene3D" id="4.10.320.30">
    <property type="match status" value="1"/>
</dbReference>
<dbReference type="Gene3D" id="3.30.40.10">
    <property type="entry name" value="Zinc/RING finger domain, C3HC4 (zinc finger)"/>
    <property type="match status" value="1"/>
</dbReference>
<dbReference type="PANTHER" id="PTHR10615:SF217">
    <property type="entry name" value="HISTONE ACETYLTRANSFERASE"/>
    <property type="match status" value="1"/>
</dbReference>